<dbReference type="InterPro" id="IPR036730">
    <property type="entry name" value="P22_tailspike_N_sf"/>
</dbReference>
<dbReference type="InterPro" id="IPR012334">
    <property type="entry name" value="Pectin_lyas_fold"/>
</dbReference>
<dbReference type="InterPro" id="IPR009093">
    <property type="entry name" value="P22_tailspike_N"/>
</dbReference>
<dbReference type="AlphaFoldDB" id="A0A702BL68"/>
<dbReference type="Pfam" id="PF09008">
    <property type="entry name" value="Head_binding"/>
    <property type="match status" value="1"/>
</dbReference>
<comment type="caution">
    <text evidence="2">The sequence shown here is derived from an EMBL/GenBank/DDBJ whole genome shotgun (WGS) entry which is preliminary data.</text>
</comment>
<feature type="domain" description="Bacteriophage P22 tailspike N-terminal" evidence="1">
    <location>
        <begin position="1"/>
        <end position="113"/>
    </location>
</feature>
<sequence>MSDITANIVVPMPSQLFMMPRSFKAVANGQIYIGQIDTDPVNPANQLPVYLENEDGSHVQVSQPFIINAGGYPVYNGQIAKFVTVQGHSIAVYDAYGAQQFYYPNVLKYDPEQFAIDFPQQLSQTGLYVNDESKGDAMIGVKQPITGSIHRTQQDVKTMKELALLTLE</sequence>
<dbReference type="Gene3D" id="2.170.14.10">
    <property type="entry name" value="Phage P22 tailspike-like, N-terminal domain"/>
    <property type="match status" value="1"/>
</dbReference>
<proteinExistence type="predicted"/>
<accession>A0A702BL68</accession>
<protein>
    <recommendedName>
        <fullName evidence="1">Bacteriophage P22 tailspike N-terminal domain-containing protein</fullName>
    </recommendedName>
</protein>
<reference evidence="2" key="2">
    <citation type="submission" date="2018-09" db="EMBL/GenBank/DDBJ databases">
        <authorList>
            <consortium name="NCBI Pathogen Detection Project"/>
        </authorList>
    </citation>
    <scope>NUCLEOTIDE SEQUENCE</scope>
    <source>
        <strain evidence="2">2702-77</strain>
    </source>
</reference>
<evidence type="ECO:0000259" key="1">
    <source>
        <dbReference type="Pfam" id="PF09008"/>
    </source>
</evidence>
<reference evidence="2" key="1">
    <citation type="journal article" date="2018" name="Genome Biol.">
        <title>SKESA: strategic k-mer extension for scrupulous assemblies.</title>
        <authorList>
            <person name="Souvorov A."/>
            <person name="Agarwala R."/>
            <person name="Lipman D.J."/>
        </authorList>
    </citation>
    <scope>NUCLEOTIDE SEQUENCE</scope>
    <source>
        <strain evidence="2">2702-77</strain>
    </source>
</reference>
<dbReference type="Gene3D" id="2.160.20.10">
    <property type="entry name" value="Single-stranded right-handed beta-helix, Pectin lyase-like"/>
    <property type="match status" value="1"/>
</dbReference>
<dbReference type="SUPFAM" id="SSF51327">
    <property type="entry name" value="Head-binding domain of phage P22 tailspike protein"/>
    <property type="match status" value="1"/>
</dbReference>
<gene>
    <name evidence="2" type="ORF">G0D16_05475</name>
</gene>
<dbReference type="EMBL" id="DAAMHO010000005">
    <property type="protein sequence ID" value="HAC6693748.1"/>
    <property type="molecule type" value="Genomic_DNA"/>
</dbReference>
<name>A0A702BL68_SALBN</name>
<organism evidence="2">
    <name type="scientific">Salmonella bongori serovar 44:r:-</name>
    <dbReference type="NCBI Taxonomy" id="1967585"/>
    <lineage>
        <taxon>Bacteria</taxon>
        <taxon>Pseudomonadati</taxon>
        <taxon>Pseudomonadota</taxon>
        <taxon>Gammaproteobacteria</taxon>
        <taxon>Enterobacterales</taxon>
        <taxon>Enterobacteriaceae</taxon>
        <taxon>Salmonella</taxon>
    </lineage>
</organism>
<evidence type="ECO:0000313" key="2">
    <source>
        <dbReference type="EMBL" id="HAC6693748.1"/>
    </source>
</evidence>